<dbReference type="GO" id="GO:0005524">
    <property type="term" value="F:ATP binding"/>
    <property type="evidence" value="ECO:0007669"/>
    <property type="project" value="UniProtKB-KW"/>
</dbReference>
<dbReference type="EMBL" id="GIBP01000388">
    <property type="protein sequence ID" value="NDV29357.1"/>
    <property type="molecule type" value="Transcribed_RNA"/>
</dbReference>
<evidence type="ECO:0000313" key="8">
    <source>
        <dbReference type="EMBL" id="NDV29357.1"/>
    </source>
</evidence>
<dbReference type="Gene3D" id="1.20.920.10">
    <property type="entry name" value="Bromodomain-like"/>
    <property type="match status" value="1"/>
</dbReference>
<accession>A0A6B2KXG9</accession>
<protein>
    <recommendedName>
        <fullName evidence="7">Bromo domain-containing protein</fullName>
    </recommendedName>
</protein>
<dbReference type="InterPro" id="IPR003959">
    <property type="entry name" value="ATPase_AAA_core"/>
</dbReference>
<evidence type="ECO:0000256" key="2">
    <source>
        <dbReference type="ARBA" id="ARBA00022741"/>
    </source>
</evidence>
<dbReference type="InterPro" id="IPR003593">
    <property type="entry name" value="AAA+_ATPase"/>
</dbReference>
<dbReference type="SMART" id="SM00297">
    <property type="entry name" value="BROMO"/>
    <property type="match status" value="1"/>
</dbReference>
<dbReference type="PROSITE" id="PS50014">
    <property type="entry name" value="BROMODOMAIN_2"/>
    <property type="match status" value="1"/>
</dbReference>
<feature type="domain" description="Bromo" evidence="7">
    <location>
        <begin position="650"/>
        <end position="712"/>
    </location>
</feature>
<evidence type="ECO:0000259" key="7">
    <source>
        <dbReference type="PROSITE" id="PS50014"/>
    </source>
</evidence>
<dbReference type="InterPro" id="IPR045199">
    <property type="entry name" value="ATAD2-like"/>
</dbReference>
<dbReference type="InterPro" id="IPR041569">
    <property type="entry name" value="AAA_lid_3"/>
</dbReference>
<dbReference type="InterPro" id="IPR036427">
    <property type="entry name" value="Bromodomain-like_sf"/>
</dbReference>
<dbReference type="AlphaFoldDB" id="A0A6B2KXG9"/>
<dbReference type="CDD" id="cd04369">
    <property type="entry name" value="Bromodomain"/>
    <property type="match status" value="1"/>
</dbReference>
<dbReference type="InterPro" id="IPR027417">
    <property type="entry name" value="P-loop_NTPase"/>
</dbReference>
<dbReference type="GO" id="GO:0005634">
    <property type="term" value="C:nucleus"/>
    <property type="evidence" value="ECO:0007669"/>
    <property type="project" value="TreeGrafter"/>
</dbReference>
<reference evidence="8" key="1">
    <citation type="journal article" date="2020" name="J. Eukaryot. Microbiol.">
        <title>De novo Sequencing, Assembly and Annotation of the Transcriptome for the Free-Living Testate Amoeba Arcella intermedia.</title>
        <authorList>
            <person name="Ribeiro G.M."/>
            <person name="Porfirio-Sousa A.L."/>
            <person name="Maurer-Alcala X.X."/>
            <person name="Katz L.A."/>
            <person name="Lahr D.J.G."/>
        </authorList>
    </citation>
    <scope>NUCLEOTIDE SEQUENCE</scope>
</reference>
<feature type="compositionally biased region" description="Basic and acidic residues" evidence="6">
    <location>
        <begin position="1"/>
        <end position="10"/>
    </location>
</feature>
<dbReference type="FunFam" id="3.40.50.300:FF:000061">
    <property type="entry name" value="ATPase family, AAA domain-containing 2"/>
    <property type="match status" value="1"/>
</dbReference>
<evidence type="ECO:0000256" key="4">
    <source>
        <dbReference type="ARBA" id="ARBA00023117"/>
    </source>
</evidence>
<feature type="compositionally biased region" description="Acidic residues" evidence="6">
    <location>
        <begin position="15"/>
        <end position="25"/>
    </location>
</feature>
<evidence type="ECO:0000256" key="3">
    <source>
        <dbReference type="ARBA" id="ARBA00022840"/>
    </source>
</evidence>
<dbReference type="InterPro" id="IPR003960">
    <property type="entry name" value="ATPase_AAA_CS"/>
</dbReference>
<evidence type="ECO:0000256" key="6">
    <source>
        <dbReference type="SAM" id="MobiDB-lite"/>
    </source>
</evidence>
<feature type="region of interest" description="Disordered" evidence="6">
    <location>
        <begin position="1"/>
        <end position="58"/>
    </location>
</feature>
<dbReference type="SMART" id="SM00382">
    <property type="entry name" value="AAA"/>
    <property type="match status" value="1"/>
</dbReference>
<evidence type="ECO:0000256" key="1">
    <source>
        <dbReference type="ARBA" id="ARBA00006914"/>
    </source>
</evidence>
<dbReference type="Pfam" id="PF00439">
    <property type="entry name" value="Bromodomain"/>
    <property type="match status" value="1"/>
</dbReference>
<dbReference type="GO" id="GO:0045815">
    <property type="term" value="P:transcription initiation-coupled chromatin remodeling"/>
    <property type="evidence" value="ECO:0007669"/>
    <property type="project" value="TreeGrafter"/>
</dbReference>
<feature type="compositionally biased region" description="Basic and acidic residues" evidence="6">
    <location>
        <begin position="801"/>
        <end position="820"/>
    </location>
</feature>
<dbReference type="GO" id="GO:0003682">
    <property type="term" value="F:chromatin binding"/>
    <property type="evidence" value="ECO:0007669"/>
    <property type="project" value="TreeGrafter"/>
</dbReference>
<dbReference type="PROSITE" id="PS00674">
    <property type="entry name" value="AAA"/>
    <property type="match status" value="1"/>
</dbReference>
<dbReference type="SUPFAM" id="SSF52540">
    <property type="entry name" value="P-loop containing nucleoside triphosphate hydrolases"/>
    <property type="match status" value="2"/>
</dbReference>
<feature type="region of interest" description="Disordered" evidence="6">
    <location>
        <begin position="80"/>
        <end position="104"/>
    </location>
</feature>
<dbReference type="GO" id="GO:0042393">
    <property type="term" value="F:histone binding"/>
    <property type="evidence" value="ECO:0007669"/>
    <property type="project" value="TreeGrafter"/>
</dbReference>
<dbReference type="PANTHER" id="PTHR23069:SF0">
    <property type="entry name" value="TAT-BINDING HOMOLOG 7"/>
    <property type="match status" value="1"/>
</dbReference>
<organism evidence="8">
    <name type="scientific">Arcella intermedia</name>
    <dbReference type="NCBI Taxonomy" id="1963864"/>
    <lineage>
        <taxon>Eukaryota</taxon>
        <taxon>Amoebozoa</taxon>
        <taxon>Tubulinea</taxon>
        <taxon>Elardia</taxon>
        <taxon>Arcellinida</taxon>
        <taxon>Sphaerothecina</taxon>
        <taxon>Arcellidae</taxon>
        <taxon>Arcella</taxon>
    </lineage>
</organism>
<dbReference type="SUPFAM" id="SSF47370">
    <property type="entry name" value="Bromodomain"/>
    <property type="match status" value="1"/>
</dbReference>
<keyword evidence="2" id="KW-0547">Nucleotide-binding</keyword>
<keyword evidence="3" id="KW-0067">ATP-binding</keyword>
<dbReference type="Pfam" id="PF17862">
    <property type="entry name" value="AAA_lid_3"/>
    <property type="match status" value="1"/>
</dbReference>
<name>A0A6B2KXG9_9EUKA</name>
<feature type="compositionally biased region" description="Basic residues" evidence="6">
    <location>
        <begin position="771"/>
        <end position="783"/>
    </location>
</feature>
<keyword evidence="4 5" id="KW-0103">Bromodomain</keyword>
<dbReference type="Pfam" id="PF00004">
    <property type="entry name" value="AAA"/>
    <property type="match status" value="1"/>
</dbReference>
<dbReference type="InterPro" id="IPR001487">
    <property type="entry name" value="Bromodomain"/>
</dbReference>
<dbReference type="GO" id="GO:0006334">
    <property type="term" value="P:nucleosome assembly"/>
    <property type="evidence" value="ECO:0007669"/>
    <property type="project" value="TreeGrafter"/>
</dbReference>
<comment type="similarity">
    <text evidence="1">Belongs to the AAA ATPase family.</text>
</comment>
<dbReference type="PANTHER" id="PTHR23069">
    <property type="entry name" value="AAA DOMAIN-CONTAINING"/>
    <property type="match status" value="1"/>
</dbReference>
<dbReference type="GO" id="GO:0016887">
    <property type="term" value="F:ATP hydrolysis activity"/>
    <property type="evidence" value="ECO:0007669"/>
    <property type="project" value="InterPro"/>
</dbReference>
<proteinExistence type="inferred from homology"/>
<sequence>MEVVEVRGVPKIEVIPEETKEETDTETQPASYATPGKARSKSKKLSSADIVRRSSRLKRRVSRFKPSAINRTDKYESMYYESSSSSDSEDNDRQVYGGSEVYVPNEDPNRKIRADVAPIEIDSSVNWESIGGLDTHIQSLKEMIVFPLLYEDIFNRFSVVPPKGVLFYGPPGTGKTLVARALANVCSQYGRKVSFFMRKGADVLSKWVGEAERQLRLLFEQAKRMQPSIIFFDEIDGLAPVRSSRQDQIHSSIVSTLLALMDGLENRGQIVVIGATNRIDQIDPALRRPGRFDREFLFSLPTNEGRRAILDIHTAKWDPPVPEDLKQTIVTKTVGYCGADIKALCTEASLKALRRLFPQIYETNAKLLIDPKSIQVDLSDWLDAMASITPTAQRDTTFVPHPFTPELSLLLGDIPNRIIAYLKKEVGVLEKFRKDENWPTIYRPWVLIHGEEGMGQSAVASHILYNMESLPIQNLDLSTLFSEFYAKSLEESLVLKLKEVFKKIPTIIYLPHINTWWGLASQRLKTILLNFLRDLDPHLPVCLLVESDVPLKLLETEFVMLFEPKKIFEVKAPSAEELRGYWGRLTLLLKKKAEKKMKLLQVPLKEVPIVVEERKENISEEEKVKLKMNDEAVMRRLRETIRRILERVKTKRKFSFFFQRYVNPLKYPRYYNTIKEPMDLFTIERRNDSGYYTNLEAFVMDLKKIRSNMMLYFEIDDPSGLIHKSTSLEDWVLEQTSRIRPNFIEQCNEAAKRVPRGPKIAPLKPPSKQSRNSRKKEKSYKRNRSSEEEESQERQKKVKNVQKETLEAKKEKVKEAKEGLGKNTSPQMGPVVQEQKEMGKVNKGQGEPSLGTMAPLLPKVSSNSSSFTFEEPSVIYDEARWKKILESLVEASAKWNVDTIVNLYSAIAKNIWNKREHIEKNQLLEEIEELIKNFVVFN</sequence>
<dbReference type="Gene3D" id="3.40.50.300">
    <property type="entry name" value="P-loop containing nucleotide triphosphate hydrolases"/>
    <property type="match status" value="1"/>
</dbReference>
<dbReference type="GO" id="GO:0006337">
    <property type="term" value="P:nucleosome disassembly"/>
    <property type="evidence" value="ECO:0007669"/>
    <property type="project" value="TreeGrafter"/>
</dbReference>
<dbReference type="PRINTS" id="PR00503">
    <property type="entry name" value="BROMODOMAIN"/>
</dbReference>
<dbReference type="Gene3D" id="1.10.8.60">
    <property type="match status" value="1"/>
</dbReference>
<evidence type="ECO:0000256" key="5">
    <source>
        <dbReference type="PROSITE-ProRule" id="PRU00035"/>
    </source>
</evidence>
<feature type="region of interest" description="Disordered" evidence="6">
    <location>
        <begin position="750"/>
        <end position="831"/>
    </location>
</feature>